<gene>
    <name evidence="16" type="ORF">P0Y65_00745</name>
</gene>
<dbReference type="PANTHER" id="PTHR43612">
    <property type="entry name" value="TRIFUNCTIONAL ENZYME SUBUNIT ALPHA"/>
    <property type="match status" value="1"/>
</dbReference>
<dbReference type="PANTHER" id="PTHR43612:SF3">
    <property type="entry name" value="TRIFUNCTIONAL ENZYME SUBUNIT ALPHA, MITOCHONDRIAL"/>
    <property type="match status" value="1"/>
</dbReference>
<comment type="pathway">
    <text evidence="1">Lipid metabolism; fatty acid beta-oxidation.</text>
</comment>
<dbReference type="GO" id="GO:0016509">
    <property type="term" value="F:long-chain (3S)-3-hydroxyacyl-CoA dehydrogenase (NAD+) activity"/>
    <property type="evidence" value="ECO:0007669"/>
    <property type="project" value="TreeGrafter"/>
</dbReference>
<keyword evidence="10" id="KW-0456">Lyase</keyword>
<dbReference type="PROSITE" id="PS00067">
    <property type="entry name" value="3HCDH"/>
    <property type="match status" value="1"/>
</dbReference>
<dbReference type="CDD" id="cd06558">
    <property type="entry name" value="crotonase-like"/>
    <property type="match status" value="1"/>
</dbReference>
<dbReference type="EMBL" id="CP119312">
    <property type="protein sequence ID" value="WEK04817.1"/>
    <property type="molecule type" value="Genomic_DNA"/>
</dbReference>
<evidence type="ECO:0000256" key="6">
    <source>
        <dbReference type="ARBA" id="ARBA00022963"/>
    </source>
</evidence>
<dbReference type="Pfam" id="PF02737">
    <property type="entry name" value="3HCDH_N"/>
    <property type="match status" value="1"/>
</dbReference>
<keyword evidence="11" id="KW-0511">Multifunctional enzyme</keyword>
<dbReference type="GO" id="GO:0070403">
    <property type="term" value="F:NAD+ binding"/>
    <property type="evidence" value="ECO:0007669"/>
    <property type="project" value="InterPro"/>
</dbReference>
<evidence type="ECO:0000256" key="12">
    <source>
        <dbReference type="ARBA" id="ARBA00049556"/>
    </source>
</evidence>
<dbReference type="FunFam" id="3.40.50.720:FF:000009">
    <property type="entry name" value="Fatty oxidation complex, alpha subunit"/>
    <property type="match status" value="1"/>
</dbReference>
<keyword evidence="6" id="KW-0442">Lipid degradation</keyword>
<keyword evidence="7" id="KW-0560">Oxidoreductase</keyword>
<comment type="similarity">
    <text evidence="13">Belongs to the enoyl-CoA hydratase/isomerase family.</text>
</comment>
<evidence type="ECO:0000259" key="15">
    <source>
        <dbReference type="Pfam" id="PF02737"/>
    </source>
</evidence>
<dbReference type="Pfam" id="PF00378">
    <property type="entry name" value="ECH_1"/>
    <property type="match status" value="1"/>
</dbReference>
<keyword evidence="9" id="KW-0443">Lipid metabolism</keyword>
<evidence type="ECO:0000256" key="7">
    <source>
        <dbReference type="ARBA" id="ARBA00023002"/>
    </source>
</evidence>
<evidence type="ECO:0000256" key="11">
    <source>
        <dbReference type="ARBA" id="ARBA00023268"/>
    </source>
</evidence>
<dbReference type="Proteomes" id="UP001217476">
    <property type="component" value="Chromosome"/>
</dbReference>
<protein>
    <recommendedName>
        <fullName evidence="4">enoyl-CoA hydratase</fullName>
        <ecNumber evidence="4">4.2.1.17</ecNumber>
    </recommendedName>
</protein>
<dbReference type="InterPro" id="IPR006180">
    <property type="entry name" value="3-OHacyl-CoA_DH_CS"/>
</dbReference>
<dbReference type="Gene3D" id="3.40.50.720">
    <property type="entry name" value="NAD(P)-binding Rossmann-like Domain"/>
    <property type="match status" value="1"/>
</dbReference>
<dbReference type="InterPro" id="IPR008927">
    <property type="entry name" value="6-PGluconate_DH-like_C_sf"/>
</dbReference>
<evidence type="ECO:0000256" key="1">
    <source>
        <dbReference type="ARBA" id="ARBA00005005"/>
    </source>
</evidence>
<dbReference type="InterPro" id="IPR001753">
    <property type="entry name" value="Enoyl-CoA_hydra/iso"/>
</dbReference>
<dbReference type="GO" id="GO:0006635">
    <property type="term" value="P:fatty acid beta-oxidation"/>
    <property type="evidence" value="ECO:0007669"/>
    <property type="project" value="TreeGrafter"/>
</dbReference>
<dbReference type="Gene3D" id="1.10.1040.50">
    <property type="match status" value="1"/>
</dbReference>
<sequence length="652" mass="69986">MIQPSMPETKNWRFHRDVENLGWLTINTPGPVNTLSREAIAELEVLVARFEELGQSGELVGVILLSGKDSGFIAGADISEFDAMSDFSVLPDALKRTHALLARIEGLKIPFVAGIHGFCLGGGLELALACHYRVAVNDDKTRIGFPEVGLGIFPGFGGTGRSIRQAGPVDAMQIMLTGKMLRAGAARGLNLVDKLVRHRDMLRWEARKAVLQKRKSGEAGFAKKVMALGPIRAYVAKKMREGAGKKARPEHYPAPYALIDLFEKHGDDWKAMIAGEVDAFVPLMGSDTATNLRRVFFASEGLKKQGAKGVKFARVHVIGAGVMGGDIAAWCALRGMSVTLQDLDMARIQPALDRGKKLFKKRLKKKREVDAAVMRLEADPEGKGVSRADVIIEAVVEKLEVKQSIFGGLEDRLKPGAILATNTSSIELERIAEKLKAPERLIGLHFFNPVAQLPLVEVIRSTFNTDAEIGKGAAFALAIGKSPVVVKSAPGFLVNRVLMPYMLGAVERVERGESRELLDAAAVAFGMPMGPIELMDTVGLDVGKSVATELGHAVPEGSQFDQLVKAGKLGRKTGEGFYKWVDGKAQKGETPAHADLAGLGRELVKPLVDMTEVVVAEGVVANAGLADIGVIMGTGFAPFLGGPLKARMDGRA</sequence>
<accession>A0AAJ5VWK7</accession>
<dbReference type="AlphaFoldDB" id="A0AAJ5VWK7"/>
<evidence type="ECO:0000256" key="5">
    <source>
        <dbReference type="ARBA" id="ARBA00022832"/>
    </source>
</evidence>
<name>A0AAJ5VWK7_9HYPH</name>
<dbReference type="SUPFAM" id="SSF51735">
    <property type="entry name" value="NAD(P)-binding Rossmann-fold domains"/>
    <property type="match status" value="1"/>
</dbReference>
<reference evidence="16" key="1">
    <citation type="submission" date="2023-03" db="EMBL/GenBank/DDBJ databases">
        <title>Andean soil-derived lignocellulolytic bacterial consortium as a source of novel taxa and putative plastic-active enzymes.</title>
        <authorList>
            <person name="Diaz-Garcia L."/>
            <person name="Chuvochina M."/>
            <person name="Feuerriegel G."/>
            <person name="Bunk B."/>
            <person name="Sproer C."/>
            <person name="Streit W.R."/>
            <person name="Rodriguez L.M."/>
            <person name="Overmann J."/>
            <person name="Jimenez D.J."/>
        </authorList>
    </citation>
    <scope>NUCLEOTIDE SEQUENCE</scope>
    <source>
        <strain evidence="16">MAG 4196</strain>
    </source>
</reference>
<evidence type="ECO:0000256" key="8">
    <source>
        <dbReference type="ARBA" id="ARBA00023027"/>
    </source>
</evidence>
<comment type="catalytic activity">
    <reaction evidence="12">
        <text>a (3S)-3-hydroxyacyl-CoA + NAD(+) = a 3-oxoacyl-CoA + NADH + H(+)</text>
        <dbReference type="Rhea" id="RHEA:22432"/>
        <dbReference type="ChEBI" id="CHEBI:15378"/>
        <dbReference type="ChEBI" id="CHEBI:57318"/>
        <dbReference type="ChEBI" id="CHEBI:57540"/>
        <dbReference type="ChEBI" id="CHEBI:57945"/>
        <dbReference type="ChEBI" id="CHEBI:90726"/>
        <dbReference type="EC" id="1.1.1.35"/>
    </reaction>
</comment>
<dbReference type="InterPro" id="IPR006108">
    <property type="entry name" value="3HC_DH_C"/>
</dbReference>
<dbReference type="Gene3D" id="3.90.226.10">
    <property type="entry name" value="2-enoyl-CoA Hydratase, Chain A, domain 1"/>
    <property type="match status" value="1"/>
</dbReference>
<evidence type="ECO:0000256" key="3">
    <source>
        <dbReference type="ARBA" id="ARBA00008750"/>
    </source>
</evidence>
<feature type="domain" description="3-hydroxyacyl-CoA dehydrogenase C-terminal" evidence="14">
    <location>
        <begin position="491"/>
        <end position="580"/>
    </location>
</feature>
<dbReference type="InterPro" id="IPR050136">
    <property type="entry name" value="FA_oxidation_alpha_subunit"/>
</dbReference>
<evidence type="ECO:0000256" key="13">
    <source>
        <dbReference type="RuleBase" id="RU003707"/>
    </source>
</evidence>
<comment type="similarity">
    <text evidence="2">In the central section; belongs to the 3-hydroxyacyl-CoA dehydrogenase family.</text>
</comment>
<evidence type="ECO:0000256" key="9">
    <source>
        <dbReference type="ARBA" id="ARBA00023098"/>
    </source>
</evidence>
<dbReference type="EC" id="4.2.1.17" evidence="4"/>
<dbReference type="SUPFAM" id="SSF52096">
    <property type="entry name" value="ClpP/crotonase"/>
    <property type="match status" value="1"/>
</dbReference>
<dbReference type="InterPro" id="IPR029045">
    <property type="entry name" value="ClpP/crotonase-like_dom_sf"/>
</dbReference>
<dbReference type="InterPro" id="IPR018376">
    <property type="entry name" value="Enoyl-CoA_hyd/isom_CS"/>
</dbReference>
<evidence type="ECO:0000313" key="17">
    <source>
        <dbReference type="Proteomes" id="UP001217476"/>
    </source>
</evidence>
<organism evidence="16 17">
    <name type="scientific">Candidatus Devosia phytovorans</name>
    <dbReference type="NCBI Taxonomy" id="3121372"/>
    <lineage>
        <taxon>Bacteria</taxon>
        <taxon>Pseudomonadati</taxon>
        <taxon>Pseudomonadota</taxon>
        <taxon>Alphaproteobacteria</taxon>
        <taxon>Hyphomicrobiales</taxon>
        <taxon>Devosiaceae</taxon>
        <taxon>Devosia</taxon>
    </lineage>
</organism>
<evidence type="ECO:0000256" key="10">
    <source>
        <dbReference type="ARBA" id="ARBA00023239"/>
    </source>
</evidence>
<dbReference type="GO" id="GO:0004300">
    <property type="term" value="F:enoyl-CoA hydratase activity"/>
    <property type="evidence" value="ECO:0007669"/>
    <property type="project" value="UniProtKB-EC"/>
</dbReference>
<dbReference type="Pfam" id="PF00725">
    <property type="entry name" value="3HCDH"/>
    <property type="match status" value="1"/>
</dbReference>
<proteinExistence type="inferred from homology"/>
<dbReference type="PROSITE" id="PS00166">
    <property type="entry name" value="ENOYL_COA_HYDRATASE"/>
    <property type="match status" value="1"/>
</dbReference>
<evidence type="ECO:0000256" key="4">
    <source>
        <dbReference type="ARBA" id="ARBA00012076"/>
    </source>
</evidence>
<comment type="similarity">
    <text evidence="3">In the N-terminal section; belongs to the enoyl-CoA hydratase/isomerase family.</text>
</comment>
<dbReference type="SUPFAM" id="SSF48179">
    <property type="entry name" value="6-phosphogluconate dehydrogenase C-terminal domain-like"/>
    <property type="match status" value="1"/>
</dbReference>
<evidence type="ECO:0000313" key="16">
    <source>
        <dbReference type="EMBL" id="WEK04817.1"/>
    </source>
</evidence>
<evidence type="ECO:0000256" key="2">
    <source>
        <dbReference type="ARBA" id="ARBA00007005"/>
    </source>
</evidence>
<feature type="domain" description="3-hydroxyacyl-CoA dehydrogenase NAD binding" evidence="15">
    <location>
        <begin position="315"/>
        <end position="488"/>
    </location>
</feature>
<evidence type="ECO:0000259" key="14">
    <source>
        <dbReference type="Pfam" id="PF00725"/>
    </source>
</evidence>
<dbReference type="InterPro" id="IPR006176">
    <property type="entry name" value="3-OHacyl-CoA_DH_NAD-bd"/>
</dbReference>
<dbReference type="InterPro" id="IPR036291">
    <property type="entry name" value="NAD(P)-bd_dom_sf"/>
</dbReference>
<keyword evidence="8" id="KW-0520">NAD</keyword>
<keyword evidence="5" id="KW-0276">Fatty acid metabolism</keyword>